<keyword evidence="2" id="KW-0472">Membrane</keyword>
<evidence type="ECO:0008006" key="6">
    <source>
        <dbReference type="Google" id="ProtNLM"/>
    </source>
</evidence>
<feature type="region of interest" description="Disordered" evidence="1">
    <location>
        <begin position="334"/>
        <end position="402"/>
    </location>
</feature>
<feature type="compositionally biased region" description="Basic and acidic residues" evidence="1">
    <location>
        <begin position="348"/>
        <end position="361"/>
    </location>
</feature>
<dbReference type="RefSeq" id="WP_043382348.1">
    <property type="nucleotide sequence ID" value="NZ_KN039947.1"/>
</dbReference>
<reference evidence="4 5" key="1">
    <citation type="submission" date="2014-05" db="EMBL/GenBank/DDBJ databases">
        <title>Complete genome sequence of the Streptomyces mutabilis TRM45540.</title>
        <authorList>
            <person name="Luo X."/>
            <person name="Zhang L."/>
        </authorList>
    </citation>
    <scope>NUCLEOTIDE SEQUENCE [LARGE SCALE GENOMIC DNA]</scope>
    <source>
        <strain evidence="4 5">TRM45540</strain>
    </source>
</reference>
<keyword evidence="2" id="KW-0812">Transmembrane</keyword>
<dbReference type="STRING" id="1915400.FM21_29510"/>
<accession>A0A086MTS5</accession>
<comment type="caution">
    <text evidence="4">The sequence shown here is derived from an EMBL/GenBank/DDBJ whole genome shotgun (WGS) entry which is preliminary data.</text>
</comment>
<dbReference type="HOGENOM" id="CLU_643900_0_0_11"/>
<feature type="compositionally biased region" description="Polar residues" evidence="1">
    <location>
        <begin position="380"/>
        <end position="401"/>
    </location>
</feature>
<evidence type="ECO:0000256" key="1">
    <source>
        <dbReference type="SAM" id="MobiDB-lite"/>
    </source>
</evidence>
<gene>
    <name evidence="4" type="ORF">FM21_29510</name>
</gene>
<organism evidence="4 5">
    <name type="scientific">Streptomyces mutabilis</name>
    <dbReference type="NCBI Taxonomy" id="67332"/>
    <lineage>
        <taxon>Bacteria</taxon>
        <taxon>Bacillati</taxon>
        <taxon>Actinomycetota</taxon>
        <taxon>Actinomycetes</taxon>
        <taxon>Kitasatosporales</taxon>
        <taxon>Streptomycetaceae</taxon>
        <taxon>Streptomyces</taxon>
    </lineage>
</organism>
<feature type="signal peptide" evidence="3">
    <location>
        <begin position="1"/>
        <end position="29"/>
    </location>
</feature>
<dbReference type="Proteomes" id="UP000029095">
    <property type="component" value="Unassembled WGS sequence"/>
</dbReference>
<evidence type="ECO:0000256" key="3">
    <source>
        <dbReference type="SAM" id="SignalP"/>
    </source>
</evidence>
<feature type="transmembrane region" description="Helical" evidence="2">
    <location>
        <begin position="403"/>
        <end position="424"/>
    </location>
</feature>
<protein>
    <recommendedName>
        <fullName evidence="6">LPXTG cell wall anchor domain-containing protein</fullName>
    </recommendedName>
</protein>
<proteinExistence type="predicted"/>
<evidence type="ECO:0000313" key="4">
    <source>
        <dbReference type="EMBL" id="KFG72293.1"/>
    </source>
</evidence>
<evidence type="ECO:0000313" key="5">
    <source>
        <dbReference type="Proteomes" id="UP000029095"/>
    </source>
</evidence>
<keyword evidence="3" id="KW-0732">Signal</keyword>
<keyword evidence="5" id="KW-1185">Reference proteome</keyword>
<evidence type="ECO:0000256" key="2">
    <source>
        <dbReference type="SAM" id="Phobius"/>
    </source>
</evidence>
<keyword evidence="2" id="KW-1133">Transmembrane helix</keyword>
<dbReference type="EMBL" id="JNFQ01000003">
    <property type="protein sequence ID" value="KFG72293.1"/>
    <property type="molecule type" value="Genomic_DNA"/>
</dbReference>
<feature type="chain" id="PRO_5001811404" description="LPXTG cell wall anchor domain-containing protein" evidence="3">
    <location>
        <begin position="30"/>
        <end position="434"/>
    </location>
</feature>
<name>A0A086MTS5_9ACTN</name>
<feature type="region of interest" description="Disordered" evidence="1">
    <location>
        <begin position="139"/>
        <end position="159"/>
    </location>
</feature>
<dbReference type="AlphaFoldDB" id="A0A086MTS5"/>
<sequence>MKFRRSLSVAAAVAVATPVALFTAAPVFAAGTPTAQTQNQPTYAELEKAAADAKKEYEDALAAEKEGRKTLEATLAALDSDTHPLKAATITANKAAEDAADAEAAAEKAVKDAEAAVEAAATDAEKAEAQQALEAAEADLAEATEAKQEADATAEEAQTALDDARVAAVREYGKLKTAVDEALEAEEAAEEALGTAKECVREDGLTALAVGLPSEVVAGTTVDFTLRVTNGSERTLSVDPLAFVHVDGEPSGAKGSLEVKWSNGSGWNALDGNQPEHIARIDTMEPGEHSDVKLRMEVASGAGAADAFALFAADASDPYKPCVLGPMNRYDFELLPADSDPGTVDEADPGKPGEDDDKRPDTAGTGTGTGTGTSPQGGTSKQTVRTSATDTGGTLARTGTSPALAPLGIASAAAVALGAGTVLFTRRRKAADNS</sequence>